<dbReference type="Proteomes" id="UP000643405">
    <property type="component" value="Unassembled WGS sequence"/>
</dbReference>
<protein>
    <recommendedName>
        <fullName evidence="4">Polysaccharide chain length determinant N-terminal domain-containing protein</fullName>
    </recommendedName>
</protein>
<dbReference type="EMBL" id="JACVVX010000006">
    <property type="protein sequence ID" value="MBD0416692.1"/>
    <property type="molecule type" value="Genomic_DNA"/>
</dbReference>
<accession>A0A8J6PQA0</accession>
<keyword evidence="1" id="KW-1133">Transmembrane helix</keyword>
<reference evidence="2" key="1">
    <citation type="submission" date="2020-09" db="EMBL/GenBank/DDBJ databases">
        <title>Genome seq and assembly of Tianweitania sp.</title>
        <authorList>
            <person name="Chhetri G."/>
        </authorList>
    </citation>
    <scope>NUCLEOTIDE SEQUENCE</scope>
    <source>
        <strain evidence="2">Rool2</strain>
    </source>
</reference>
<keyword evidence="3" id="KW-1185">Reference proteome</keyword>
<dbReference type="InterPro" id="IPR027417">
    <property type="entry name" value="P-loop_NTPase"/>
</dbReference>
<feature type="transmembrane region" description="Helical" evidence="1">
    <location>
        <begin position="204"/>
        <end position="227"/>
    </location>
</feature>
<evidence type="ECO:0000313" key="3">
    <source>
        <dbReference type="Proteomes" id="UP000643405"/>
    </source>
</evidence>
<dbReference type="RefSeq" id="WP_188166126.1">
    <property type="nucleotide sequence ID" value="NZ_JACVVX010000006.1"/>
</dbReference>
<evidence type="ECO:0000256" key="1">
    <source>
        <dbReference type="SAM" id="Phobius"/>
    </source>
</evidence>
<organism evidence="2 3">
    <name type="scientific">Oryzicola mucosus</name>
    <dbReference type="NCBI Taxonomy" id="2767425"/>
    <lineage>
        <taxon>Bacteria</taxon>
        <taxon>Pseudomonadati</taxon>
        <taxon>Pseudomonadota</taxon>
        <taxon>Alphaproteobacteria</taxon>
        <taxon>Hyphomicrobiales</taxon>
        <taxon>Phyllobacteriaceae</taxon>
        <taxon>Oryzicola</taxon>
    </lineage>
</organism>
<evidence type="ECO:0008006" key="4">
    <source>
        <dbReference type="Google" id="ProtNLM"/>
    </source>
</evidence>
<comment type="caution">
    <text evidence="2">The sequence shown here is derived from an EMBL/GenBank/DDBJ whole genome shotgun (WGS) entry which is preliminary data.</text>
</comment>
<keyword evidence="1" id="KW-0472">Membrane</keyword>
<dbReference type="GO" id="GO:0004713">
    <property type="term" value="F:protein tyrosine kinase activity"/>
    <property type="evidence" value="ECO:0007669"/>
    <property type="project" value="TreeGrafter"/>
</dbReference>
<dbReference type="SUPFAM" id="SSF52540">
    <property type="entry name" value="P-loop containing nucleoside triphosphate hydrolases"/>
    <property type="match status" value="1"/>
</dbReference>
<dbReference type="PANTHER" id="PTHR32309">
    <property type="entry name" value="TYROSINE-PROTEIN KINASE"/>
    <property type="match status" value="1"/>
</dbReference>
<dbReference type="InterPro" id="IPR050445">
    <property type="entry name" value="Bact_polysacc_biosynth/exp"/>
</dbReference>
<gene>
    <name evidence="2" type="ORF">ICI42_18735</name>
</gene>
<feature type="transmembrane region" description="Helical" evidence="1">
    <location>
        <begin position="20"/>
        <end position="38"/>
    </location>
</feature>
<proteinExistence type="predicted"/>
<dbReference type="PANTHER" id="PTHR32309:SF13">
    <property type="entry name" value="FERRIC ENTEROBACTIN TRANSPORT PROTEIN FEPE"/>
    <property type="match status" value="1"/>
</dbReference>
<sequence length="475" mass="50838">MSNVLSSHQSLQTVSLAARWRPIAAFVLLSCLAAYGLGTQLPERYRAEARILIDGLDTDRGVAAVEQSIAGQIGLILSDESLKRAADRLDLETRGEFGGGEAGWLDSWKIRFGLVPDPERMSAEARTLAAMRDRLTVRRADGRLIAIEFSAEDPDVAAAVPNALADGFETLRQNDDSVGRLPVSRVISRATAPAEPYYPSLLRIVGMTFILSVLIACVVALIAAAIFRHRRVFQPSMQSISLIGMPADTPRNLFSEADEPQARTVGAIKEKPRSVYGGVPLGIDVETAAERLIAGGTARAVFLSPEGDDAAASSVLVAREIADAGLRVLLLDLTASAAASSPMLDRRSHPGITDLLASEAQFSEVIHADHYSACHVIPKGNADPVRAMRAADRLPIILHSLITAYDIVVVECGPADPSGVHRVVGESTTILVSHIEAGEAVARALKNMAAHGYTDVTLVRPERAMQRWNEGRSVA</sequence>
<name>A0A8J6PQA0_9HYPH</name>
<keyword evidence="1" id="KW-0812">Transmembrane</keyword>
<evidence type="ECO:0000313" key="2">
    <source>
        <dbReference type="EMBL" id="MBD0416692.1"/>
    </source>
</evidence>
<dbReference type="GO" id="GO:0005886">
    <property type="term" value="C:plasma membrane"/>
    <property type="evidence" value="ECO:0007669"/>
    <property type="project" value="TreeGrafter"/>
</dbReference>
<dbReference type="AlphaFoldDB" id="A0A8J6PQA0"/>
<dbReference type="Gene3D" id="3.40.50.300">
    <property type="entry name" value="P-loop containing nucleotide triphosphate hydrolases"/>
    <property type="match status" value="1"/>
</dbReference>